<dbReference type="AlphaFoldDB" id="A0A3Q4MQW6"/>
<evidence type="ECO:0000313" key="1">
    <source>
        <dbReference type="Ensembl" id="ENSNBRP00000017069.1"/>
    </source>
</evidence>
<name>A0A3Q4MQW6_NEOBR</name>
<reference evidence="1" key="2">
    <citation type="submission" date="2025-09" db="UniProtKB">
        <authorList>
            <consortium name="Ensembl"/>
        </authorList>
    </citation>
    <scope>IDENTIFICATION</scope>
</reference>
<reference evidence="1" key="1">
    <citation type="submission" date="2025-08" db="UniProtKB">
        <authorList>
            <consortium name="Ensembl"/>
        </authorList>
    </citation>
    <scope>IDENTIFICATION</scope>
</reference>
<dbReference type="Ensembl" id="ENSNBRT00000017530.1">
    <property type="protein sequence ID" value="ENSNBRP00000017069.1"/>
    <property type="gene ID" value="ENSNBRG00000013185.1"/>
</dbReference>
<sequence>TASKTDRQSPVKTFAGNWSTLDNNGMNGWDPRTLLLSEKDTADCLQFAENHMDKKNKQTLYCSVGNFSNLEMW</sequence>
<accession>A0A3Q4MQW6</accession>
<evidence type="ECO:0000313" key="2">
    <source>
        <dbReference type="Proteomes" id="UP000261580"/>
    </source>
</evidence>
<dbReference type="GeneTree" id="ENSGT00940000181681"/>
<dbReference type="Proteomes" id="UP000261580">
    <property type="component" value="Unassembled WGS sequence"/>
</dbReference>
<dbReference type="OMA" id="NNGINGW"/>
<organism evidence="1 2">
    <name type="scientific">Neolamprologus brichardi</name>
    <name type="common">Fairy cichlid</name>
    <name type="synonym">Lamprologus brichardi</name>
    <dbReference type="NCBI Taxonomy" id="32507"/>
    <lineage>
        <taxon>Eukaryota</taxon>
        <taxon>Metazoa</taxon>
        <taxon>Chordata</taxon>
        <taxon>Craniata</taxon>
        <taxon>Vertebrata</taxon>
        <taxon>Euteleostomi</taxon>
        <taxon>Actinopterygii</taxon>
        <taxon>Neopterygii</taxon>
        <taxon>Teleostei</taxon>
        <taxon>Neoteleostei</taxon>
        <taxon>Acanthomorphata</taxon>
        <taxon>Ovalentaria</taxon>
        <taxon>Cichlomorphae</taxon>
        <taxon>Cichliformes</taxon>
        <taxon>Cichlidae</taxon>
        <taxon>African cichlids</taxon>
        <taxon>Pseudocrenilabrinae</taxon>
        <taxon>Lamprologini</taxon>
        <taxon>Neolamprologus</taxon>
    </lineage>
</organism>
<protein>
    <submittedName>
        <fullName evidence="1">Uncharacterized protein</fullName>
    </submittedName>
</protein>
<proteinExistence type="predicted"/>
<keyword evidence="2" id="KW-1185">Reference proteome</keyword>